<dbReference type="InterPro" id="IPR016181">
    <property type="entry name" value="Acyl_CoA_acyltransferase"/>
</dbReference>
<gene>
    <name evidence="2" type="ORF">BTO13_04210</name>
</gene>
<reference evidence="2 3" key="1">
    <citation type="submission" date="2016-12" db="EMBL/GenBank/DDBJ databases">
        <title>Trade-off between light-utilization and light-protection in marine flavobacteria.</title>
        <authorList>
            <person name="Kumagai Y."/>
            <person name="Yoshizawa S."/>
            <person name="Kogure K."/>
            <person name="Iwasaki W."/>
        </authorList>
    </citation>
    <scope>NUCLEOTIDE SEQUENCE [LARGE SCALE GENOMIC DNA]</scope>
    <source>
        <strain evidence="2 3">KCTC 22729</strain>
    </source>
</reference>
<organism evidence="2 3">
    <name type="scientific">Polaribacter gangjinensis</name>
    <dbReference type="NCBI Taxonomy" id="574710"/>
    <lineage>
        <taxon>Bacteria</taxon>
        <taxon>Pseudomonadati</taxon>
        <taxon>Bacteroidota</taxon>
        <taxon>Flavobacteriia</taxon>
        <taxon>Flavobacteriales</taxon>
        <taxon>Flavobacteriaceae</taxon>
    </lineage>
</organism>
<evidence type="ECO:0000313" key="2">
    <source>
        <dbReference type="EMBL" id="PQJ74515.1"/>
    </source>
</evidence>
<dbReference type="GO" id="GO:0016747">
    <property type="term" value="F:acyltransferase activity, transferring groups other than amino-acyl groups"/>
    <property type="evidence" value="ECO:0007669"/>
    <property type="project" value="InterPro"/>
</dbReference>
<sequence>MIDFTKEYILENNLVRLSPLQISDYDHFLQFANKEPELWTYSLLQANSPEKMKIYLEKAIEGRKNKHTYAFTVFDKRTNQYAGSTRFYDIQTENAALQLGFTWYGKEFQGTGINKNCKYLLLAFAFEVLQIERVEFRADAKNERSIRAMKSIGCTEEGILRKNTYRPDGTRRDSIVLSILKDEWFGNVKHQLAKQVSH</sequence>
<name>A0A2S7WA59_9FLAO</name>
<dbReference type="InterPro" id="IPR000182">
    <property type="entry name" value="GNAT_dom"/>
</dbReference>
<evidence type="ECO:0000313" key="3">
    <source>
        <dbReference type="Proteomes" id="UP000237608"/>
    </source>
</evidence>
<dbReference type="Gene3D" id="3.40.630.30">
    <property type="match status" value="1"/>
</dbReference>
<dbReference type="SUPFAM" id="SSF55729">
    <property type="entry name" value="Acyl-CoA N-acyltransferases (Nat)"/>
    <property type="match status" value="1"/>
</dbReference>
<dbReference type="RefSeq" id="WP_105045662.1">
    <property type="nucleotide sequence ID" value="NZ_CP150662.1"/>
</dbReference>
<keyword evidence="2" id="KW-0808">Transferase</keyword>
<evidence type="ECO:0000259" key="1">
    <source>
        <dbReference type="PROSITE" id="PS51186"/>
    </source>
</evidence>
<feature type="domain" description="N-acetyltransferase" evidence="1">
    <location>
        <begin position="15"/>
        <end position="182"/>
    </location>
</feature>
<dbReference type="Proteomes" id="UP000237608">
    <property type="component" value="Unassembled WGS sequence"/>
</dbReference>
<dbReference type="PANTHER" id="PTHR43610:SF1">
    <property type="entry name" value="N-ACETYLTRANSFERASE DOMAIN-CONTAINING PROTEIN"/>
    <property type="match status" value="1"/>
</dbReference>
<comment type="caution">
    <text evidence="2">The sequence shown here is derived from an EMBL/GenBank/DDBJ whole genome shotgun (WGS) entry which is preliminary data.</text>
</comment>
<keyword evidence="3" id="KW-1185">Reference proteome</keyword>
<proteinExistence type="predicted"/>
<dbReference type="AlphaFoldDB" id="A0A2S7WA59"/>
<dbReference type="PANTHER" id="PTHR43610">
    <property type="entry name" value="BLL6696 PROTEIN"/>
    <property type="match status" value="1"/>
</dbReference>
<dbReference type="EMBL" id="MSCL01000001">
    <property type="protein sequence ID" value="PQJ74515.1"/>
    <property type="molecule type" value="Genomic_DNA"/>
</dbReference>
<dbReference type="Pfam" id="PF13302">
    <property type="entry name" value="Acetyltransf_3"/>
    <property type="match status" value="1"/>
</dbReference>
<accession>A0A2S7WA59</accession>
<dbReference type="PROSITE" id="PS51186">
    <property type="entry name" value="GNAT"/>
    <property type="match status" value="1"/>
</dbReference>
<protein>
    <submittedName>
        <fullName evidence="2">GNAT family N-acetyltransferase</fullName>
    </submittedName>
</protein>
<dbReference type="OrthoDB" id="9795199at2"/>